<name>A0A5D3ATB1_9TREE</name>
<feature type="region of interest" description="Disordered" evidence="1">
    <location>
        <begin position="239"/>
        <end position="367"/>
    </location>
</feature>
<dbReference type="Pfam" id="PF03134">
    <property type="entry name" value="TB2_DP1_HVA22"/>
    <property type="match status" value="1"/>
</dbReference>
<evidence type="ECO:0000313" key="2">
    <source>
        <dbReference type="EMBL" id="TYJ54052.1"/>
    </source>
</evidence>
<evidence type="ECO:0000313" key="3">
    <source>
        <dbReference type="Proteomes" id="UP000322245"/>
    </source>
</evidence>
<feature type="compositionally biased region" description="Low complexity" evidence="1">
    <location>
        <begin position="190"/>
        <end position="211"/>
    </location>
</feature>
<feature type="compositionally biased region" description="Basic and acidic residues" evidence="1">
    <location>
        <begin position="334"/>
        <end position="354"/>
    </location>
</feature>
<comment type="caution">
    <text evidence="2">The sequence shown here is derived from an EMBL/GenBank/DDBJ whole genome shotgun (WGS) entry which is preliminary data.</text>
</comment>
<sequence>MGPTAYKPLKTRASEAWGALKTYLDDERMAQYPLLVTLSHKIDRPPSVLAHSLLLALLSVLLLNPYNLSGLIVNSLAHAGLVWSSFSYLATVSGDVNHKASAMAKPAELRPSSTTRRLMDYWVVYSTSIFLESTLGEDTLVALVPLWWAFKGLAVVWVITVSKERKERPKPMPLKLAQRSTVATTRTPQTSYADQSSSPSTASPSTGATTALDSGPLSGPAPTSSQLRDMKRDLRELSPGALSKTPENLKHKTVPAETPVSGESEGGSEPFGLSGNSDTGSDSESESDSSSSDSDSGSESDNSAGPGSAATDDSNDDLLPPGTALDSQTLEVAGTKKTEAGNDELDTKKKKDVLEEQASGGADKFETIAAATEPLRSVSEDAEAIASQTVPQLPHASRDLPVPSPSAPLVIAEQDGKLGSLSLEHTPAQDSDIQEKTVSPVLAPTAGSLNVAAQPSKVVDDEGSVTRLTLDDLLAMEAGSDDEMNSAGMALESGKDVEERVEIPVQKDAVEVAKGVEPLNIIKPLAKEVGTEAESLL</sequence>
<feature type="region of interest" description="Disordered" evidence="1">
    <location>
        <begin position="168"/>
        <end position="227"/>
    </location>
</feature>
<dbReference type="EMBL" id="NIDF01000070">
    <property type="protein sequence ID" value="TYJ54052.1"/>
    <property type="molecule type" value="Genomic_DNA"/>
</dbReference>
<dbReference type="AlphaFoldDB" id="A0A5D3ATB1"/>
<accession>A0A5D3ATB1</accession>
<gene>
    <name evidence="2" type="ORF">B9479_005316</name>
</gene>
<keyword evidence="3" id="KW-1185">Reference proteome</keyword>
<dbReference type="Proteomes" id="UP000322245">
    <property type="component" value="Unassembled WGS sequence"/>
</dbReference>
<feature type="compositionally biased region" description="Polar residues" evidence="1">
    <location>
        <begin position="178"/>
        <end position="189"/>
    </location>
</feature>
<dbReference type="InterPro" id="IPR004345">
    <property type="entry name" value="TB2_DP1_HVA22"/>
</dbReference>
<evidence type="ECO:0000256" key="1">
    <source>
        <dbReference type="SAM" id="MobiDB-lite"/>
    </source>
</evidence>
<reference evidence="2 3" key="1">
    <citation type="submission" date="2017-05" db="EMBL/GenBank/DDBJ databases">
        <title>The Genome Sequence of Tsuchiyaea wingfieldii DSM 27421.</title>
        <authorList>
            <person name="Cuomo C."/>
            <person name="Passer A."/>
            <person name="Billmyre B."/>
            <person name="Heitman J."/>
        </authorList>
    </citation>
    <scope>NUCLEOTIDE SEQUENCE [LARGE SCALE GENOMIC DNA]</scope>
    <source>
        <strain evidence="2 3">DSM 27421</strain>
    </source>
</reference>
<feature type="compositionally biased region" description="Low complexity" evidence="1">
    <location>
        <begin position="288"/>
        <end position="303"/>
    </location>
</feature>
<protein>
    <submittedName>
        <fullName evidence="2">Uncharacterized protein</fullName>
    </submittedName>
</protein>
<organism evidence="2 3">
    <name type="scientific">Cryptococcus floricola</name>
    <dbReference type="NCBI Taxonomy" id="2591691"/>
    <lineage>
        <taxon>Eukaryota</taxon>
        <taxon>Fungi</taxon>
        <taxon>Dikarya</taxon>
        <taxon>Basidiomycota</taxon>
        <taxon>Agaricomycotina</taxon>
        <taxon>Tremellomycetes</taxon>
        <taxon>Tremellales</taxon>
        <taxon>Cryptococcaceae</taxon>
        <taxon>Cryptococcus</taxon>
    </lineage>
</organism>
<proteinExistence type="predicted"/>
<feature type="region of interest" description="Disordered" evidence="1">
    <location>
        <begin position="384"/>
        <end position="408"/>
    </location>
</feature>